<dbReference type="SUPFAM" id="SSF54171">
    <property type="entry name" value="DNA-binding domain"/>
    <property type="match status" value="1"/>
</dbReference>
<dbReference type="PRINTS" id="PR00367">
    <property type="entry name" value="ETHRSPELEMNT"/>
</dbReference>
<comment type="subcellular location">
    <subcellularLocation>
        <location evidence="1">Nucleus</location>
    </subcellularLocation>
</comment>
<dbReference type="InterPro" id="IPR016177">
    <property type="entry name" value="DNA-bd_dom_sf"/>
</dbReference>
<keyword evidence="3" id="KW-0238">DNA-binding</keyword>
<dbReference type="GO" id="GO:0005634">
    <property type="term" value="C:nucleus"/>
    <property type="evidence" value="ECO:0007669"/>
    <property type="project" value="UniProtKB-SubCell"/>
</dbReference>
<keyword evidence="4" id="KW-0804">Transcription</keyword>
<evidence type="ECO:0000313" key="8">
    <source>
        <dbReference type="EMBL" id="URE14819.1"/>
    </source>
</evidence>
<dbReference type="OrthoDB" id="1930739at2759"/>
<keyword evidence="9" id="KW-1185">Reference proteome</keyword>
<proteinExistence type="predicted"/>
<feature type="region of interest" description="Disordered" evidence="6">
    <location>
        <begin position="1"/>
        <end position="33"/>
    </location>
</feature>
<dbReference type="InterPro" id="IPR044808">
    <property type="entry name" value="ERF_plant"/>
</dbReference>
<dbReference type="SMART" id="SM00380">
    <property type="entry name" value="AP2"/>
    <property type="match status" value="1"/>
</dbReference>
<sequence>MRSLPRSRSHPQPSMSHKVAGLRPLPGIGEVEDDNVAPLLSGRRLAWEMSAIVSALTRVVSGAEPISASASSSPSSSSCISSPRSLQSLGDETGLAGRQSSRAREALPPEVPSRYFRAFVDAGCHRAETPPPVVAATEHRKQSPVAAAAAPTMSMEEPSPPPAHHKDEEEAAAQRKYRGVRQRPWGKWAAEIRDPHKAARVWLGTFETAEQAARAYDEAALRFRGSRAKLNFPENVRLHQARPAVSPTTQLTASCSVAAPPWDARSSTADYLEYSRLLQGPGEYRRLPATSLLDSVMDSGYAPTMASAVVDGGSLASHSFPTFSVSSSSSAAYPLFYDSGAIEHQMNWTVGAELPSWMDSTRFPSSSSGYS</sequence>
<organism evidence="8 9">
    <name type="scientific">Musa troglodytarum</name>
    <name type="common">fe'i banana</name>
    <dbReference type="NCBI Taxonomy" id="320322"/>
    <lineage>
        <taxon>Eukaryota</taxon>
        <taxon>Viridiplantae</taxon>
        <taxon>Streptophyta</taxon>
        <taxon>Embryophyta</taxon>
        <taxon>Tracheophyta</taxon>
        <taxon>Spermatophyta</taxon>
        <taxon>Magnoliopsida</taxon>
        <taxon>Liliopsida</taxon>
        <taxon>Zingiberales</taxon>
        <taxon>Musaceae</taxon>
        <taxon>Musa</taxon>
    </lineage>
</organism>
<dbReference type="CDD" id="cd00018">
    <property type="entry name" value="AP2"/>
    <property type="match status" value="1"/>
</dbReference>
<evidence type="ECO:0000256" key="1">
    <source>
        <dbReference type="ARBA" id="ARBA00004123"/>
    </source>
</evidence>
<keyword evidence="2" id="KW-0805">Transcription regulation</keyword>
<dbReference type="InterPro" id="IPR036955">
    <property type="entry name" value="AP2/ERF_dom_sf"/>
</dbReference>
<dbReference type="FunFam" id="3.30.730.10:FF:000001">
    <property type="entry name" value="Ethylene-responsive transcription factor 2"/>
    <property type="match status" value="1"/>
</dbReference>
<dbReference type="Pfam" id="PF00847">
    <property type="entry name" value="AP2"/>
    <property type="match status" value="1"/>
</dbReference>
<evidence type="ECO:0000256" key="6">
    <source>
        <dbReference type="SAM" id="MobiDB-lite"/>
    </source>
</evidence>
<dbReference type="EMBL" id="CP097509">
    <property type="protein sequence ID" value="URE14819.1"/>
    <property type="molecule type" value="Genomic_DNA"/>
</dbReference>
<accession>A0A9E7GG74</accession>
<dbReference type="PANTHER" id="PTHR31190:SF473">
    <property type="entry name" value="OS05G0437100 PROTEIN"/>
    <property type="match status" value="1"/>
</dbReference>
<evidence type="ECO:0000256" key="5">
    <source>
        <dbReference type="ARBA" id="ARBA00023242"/>
    </source>
</evidence>
<keyword evidence="5" id="KW-0539">Nucleus</keyword>
<dbReference type="PANTHER" id="PTHR31190">
    <property type="entry name" value="DNA-BINDING DOMAIN"/>
    <property type="match status" value="1"/>
</dbReference>
<feature type="region of interest" description="Disordered" evidence="6">
    <location>
        <begin position="149"/>
        <end position="179"/>
    </location>
</feature>
<feature type="region of interest" description="Disordered" evidence="6">
    <location>
        <begin position="66"/>
        <end position="108"/>
    </location>
</feature>
<gene>
    <name evidence="8" type="ORF">MUK42_10876</name>
</gene>
<feature type="compositionally biased region" description="Low complexity" evidence="6">
    <location>
        <begin position="66"/>
        <end position="88"/>
    </location>
</feature>
<dbReference type="GO" id="GO:0003700">
    <property type="term" value="F:DNA-binding transcription factor activity"/>
    <property type="evidence" value="ECO:0007669"/>
    <property type="project" value="InterPro"/>
</dbReference>
<dbReference type="InterPro" id="IPR001471">
    <property type="entry name" value="AP2/ERF_dom"/>
</dbReference>
<protein>
    <submittedName>
        <fullName evidence="8">AP2</fullName>
    </submittedName>
</protein>
<dbReference type="PROSITE" id="PS51032">
    <property type="entry name" value="AP2_ERF"/>
    <property type="match status" value="1"/>
</dbReference>
<dbReference type="GO" id="GO:0003677">
    <property type="term" value="F:DNA binding"/>
    <property type="evidence" value="ECO:0007669"/>
    <property type="project" value="UniProtKB-KW"/>
</dbReference>
<feature type="domain" description="AP2/ERF" evidence="7">
    <location>
        <begin position="176"/>
        <end position="233"/>
    </location>
</feature>
<evidence type="ECO:0000259" key="7">
    <source>
        <dbReference type="PROSITE" id="PS51032"/>
    </source>
</evidence>
<dbReference type="Gene3D" id="3.30.730.10">
    <property type="entry name" value="AP2/ERF domain"/>
    <property type="match status" value="1"/>
</dbReference>
<name>A0A9E7GG74_9LILI</name>
<dbReference type="GO" id="GO:0009873">
    <property type="term" value="P:ethylene-activated signaling pathway"/>
    <property type="evidence" value="ECO:0007669"/>
    <property type="project" value="InterPro"/>
</dbReference>
<evidence type="ECO:0000256" key="4">
    <source>
        <dbReference type="ARBA" id="ARBA00023163"/>
    </source>
</evidence>
<dbReference type="Proteomes" id="UP001055439">
    <property type="component" value="Chromosome 7"/>
</dbReference>
<reference evidence="8" key="1">
    <citation type="submission" date="2022-05" db="EMBL/GenBank/DDBJ databases">
        <title>The Musa troglodytarum L. genome provides insights into the mechanism of non-climacteric behaviour and enrichment of carotenoids.</title>
        <authorList>
            <person name="Wang J."/>
        </authorList>
    </citation>
    <scope>NUCLEOTIDE SEQUENCE</scope>
    <source>
        <tissue evidence="8">Leaf</tissue>
    </source>
</reference>
<evidence type="ECO:0000256" key="2">
    <source>
        <dbReference type="ARBA" id="ARBA00023015"/>
    </source>
</evidence>
<dbReference type="AlphaFoldDB" id="A0A9E7GG74"/>
<evidence type="ECO:0000313" key="9">
    <source>
        <dbReference type="Proteomes" id="UP001055439"/>
    </source>
</evidence>
<evidence type="ECO:0000256" key="3">
    <source>
        <dbReference type="ARBA" id="ARBA00023125"/>
    </source>
</evidence>